<proteinExistence type="predicted"/>
<keyword evidence="3" id="KW-1185">Reference proteome</keyword>
<name>A0A7Y0EGB1_9CLOT</name>
<accession>A0A7Y0EGB1</accession>
<sequence>MKNNKNSDENQLYQKPKLEFKDIAAITIAMFEVLVPIFAIAFTIFGFIILFITKVWLN</sequence>
<feature type="transmembrane region" description="Helical" evidence="1">
    <location>
        <begin position="23"/>
        <end position="52"/>
    </location>
</feature>
<dbReference type="EMBL" id="JABBNI010000015">
    <property type="protein sequence ID" value="NMM62888.1"/>
    <property type="molecule type" value="Genomic_DNA"/>
</dbReference>
<evidence type="ECO:0000313" key="3">
    <source>
        <dbReference type="Proteomes" id="UP000537131"/>
    </source>
</evidence>
<keyword evidence="1" id="KW-1133">Transmembrane helix</keyword>
<protein>
    <submittedName>
        <fullName evidence="2">Uncharacterized protein</fullName>
    </submittedName>
</protein>
<reference evidence="2 3" key="1">
    <citation type="submission" date="2020-06" db="EMBL/GenBank/DDBJ databases">
        <title>Complete Genome Sequence of Clostridium muelleri sp. nov. P21T, an Acid-Alcohol Producing Acetogen Isolated from Old Hay.</title>
        <authorList>
            <person name="Duncan K.E."/>
            <person name="Tanner R.S."/>
        </authorList>
    </citation>
    <scope>NUCLEOTIDE SEQUENCE [LARGE SCALE GENOMIC DNA]</scope>
    <source>
        <strain evidence="2 3">P21</strain>
    </source>
</reference>
<evidence type="ECO:0000313" key="2">
    <source>
        <dbReference type="EMBL" id="NMM62888.1"/>
    </source>
</evidence>
<evidence type="ECO:0000256" key="1">
    <source>
        <dbReference type="SAM" id="Phobius"/>
    </source>
</evidence>
<keyword evidence="1" id="KW-0812">Transmembrane</keyword>
<comment type="caution">
    <text evidence="2">The sequence shown here is derived from an EMBL/GenBank/DDBJ whole genome shotgun (WGS) entry which is preliminary data.</text>
</comment>
<dbReference type="RefSeq" id="WP_169297493.1">
    <property type="nucleotide sequence ID" value="NZ_JABBNI010000015.1"/>
</dbReference>
<keyword evidence="1" id="KW-0472">Membrane</keyword>
<dbReference type="Proteomes" id="UP000537131">
    <property type="component" value="Unassembled WGS sequence"/>
</dbReference>
<gene>
    <name evidence="2" type="ORF">HBE96_09275</name>
</gene>
<dbReference type="AlphaFoldDB" id="A0A7Y0EGB1"/>
<organism evidence="2 3">
    <name type="scientific">Clostridium muellerianum</name>
    <dbReference type="NCBI Taxonomy" id="2716538"/>
    <lineage>
        <taxon>Bacteria</taxon>
        <taxon>Bacillati</taxon>
        <taxon>Bacillota</taxon>
        <taxon>Clostridia</taxon>
        <taxon>Eubacteriales</taxon>
        <taxon>Clostridiaceae</taxon>
        <taxon>Clostridium</taxon>
    </lineage>
</organism>